<dbReference type="EMBL" id="JAJSOF020000043">
    <property type="protein sequence ID" value="KAJ4425475.1"/>
    <property type="molecule type" value="Genomic_DNA"/>
</dbReference>
<sequence length="156" mass="18075">MLSLLRGRCPFKVIMKEKPGKYRVLIRILADCRKRYILRMEVYARQKTKTVLQNQGSKSIVKRLATSLKDSGRNITTDECTSVELAEELYTDYVLTLVGTMQTKRKHIPEQFENDKRSGGFTPIHFHRSDTETRVTLVSYVTREKPKDPCITVYTA</sequence>
<evidence type="ECO:0000313" key="3">
    <source>
        <dbReference type="Proteomes" id="UP001148838"/>
    </source>
</evidence>
<proteinExistence type="predicted"/>
<name>A0ABQ8RV91_PERAM</name>
<dbReference type="PANTHER" id="PTHR46599:SF3">
    <property type="entry name" value="PIGGYBAC TRANSPOSABLE ELEMENT-DERIVED PROTEIN 4"/>
    <property type="match status" value="1"/>
</dbReference>
<dbReference type="InterPro" id="IPR029526">
    <property type="entry name" value="PGBD"/>
</dbReference>
<dbReference type="PANTHER" id="PTHR46599">
    <property type="entry name" value="PIGGYBAC TRANSPOSABLE ELEMENT-DERIVED PROTEIN 4"/>
    <property type="match status" value="1"/>
</dbReference>
<keyword evidence="3" id="KW-1185">Reference proteome</keyword>
<accession>A0ABQ8RV91</accession>
<protein>
    <recommendedName>
        <fullName evidence="1">PiggyBac transposable element-derived protein domain-containing protein</fullName>
    </recommendedName>
</protein>
<feature type="domain" description="PiggyBac transposable element-derived protein" evidence="1">
    <location>
        <begin position="4"/>
        <end position="139"/>
    </location>
</feature>
<comment type="caution">
    <text evidence="2">The sequence shown here is derived from an EMBL/GenBank/DDBJ whole genome shotgun (WGS) entry which is preliminary data.</text>
</comment>
<dbReference type="Proteomes" id="UP001148838">
    <property type="component" value="Unassembled WGS sequence"/>
</dbReference>
<evidence type="ECO:0000259" key="1">
    <source>
        <dbReference type="Pfam" id="PF13843"/>
    </source>
</evidence>
<organism evidence="2 3">
    <name type="scientific">Periplaneta americana</name>
    <name type="common">American cockroach</name>
    <name type="synonym">Blatta americana</name>
    <dbReference type="NCBI Taxonomy" id="6978"/>
    <lineage>
        <taxon>Eukaryota</taxon>
        <taxon>Metazoa</taxon>
        <taxon>Ecdysozoa</taxon>
        <taxon>Arthropoda</taxon>
        <taxon>Hexapoda</taxon>
        <taxon>Insecta</taxon>
        <taxon>Pterygota</taxon>
        <taxon>Neoptera</taxon>
        <taxon>Polyneoptera</taxon>
        <taxon>Dictyoptera</taxon>
        <taxon>Blattodea</taxon>
        <taxon>Blattoidea</taxon>
        <taxon>Blattidae</taxon>
        <taxon>Blattinae</taxon>
        <taxon>Periplaneta</taxon>
    </lineage>
</organism>
<gene>
    <name evidence="2" type="ORF">ANN_28091</name>
</gene>
<dbReference type="Pfam" id="PF13843">
    <property type="entry name" value="DDE_Tnp_1_7"/>
    <property type="match status" value="1"/>
</dbReference>
<evidence type="ECO:0000313" key="2">
    <source>
        <dbReference type="EMBL" id="KAJ4425475.1"/>
    </source>
</evidence>
<reference evidence="2 3" key="1">
    <citation type="journal article" date="2022" name="Allergy">
        <title>Genome assembly and annotation of Periplaneta americana reveal a comprehensive cockroach allergen profile.</title>
        <authorList>
            <person name="Wang L."/>
            <person name="Xiong Q."/>
            <person name="Saelim N."/>
            <person name="Wang L."/>
            <person name="Nong W."/>
            <person name="Wan A.T."/>
            <person name="Shi M."/>
            <person name="Liu X."/>
            <person name="Cao Q."/>
            <person name="Hui J.H.L."/>
            <person name="Sookrung N."/>
            <person name="Leung T.F."/>
            <person name="Tungtrongchitr A."/>
            <person name="Tsui S.K.W."/>
        </authorList>
    </citation>
    <scope>NUCLEOTIDE SEQUENCE [LARGE SCALE GENOMIC DNA]</scope>
    <source>
        <strain evidence="2">PWHHKU_190912</strain>
    </source>
</reference>